<feature type="compositionally biased region" description="Polar residues" evidence="1">
    <location>
        <begin position="437"/>
        <end position="448"/>
    </location>
</feature>
<evidence type="ECO:0000256" key="1">
    <source>
        <dbReference type="SAM" id="MobiDB-lite"/>
    </source>
</evidence>
<dbReference type="EMBL" id="OX459118">
    <property type="protein sequence ID" value="CAI9091359.1"/>
    <property type="molecule type" value="Genomic_DNA"/>
</dbReference>
<feature type="region of interest" description="Disordered" evidence="1">
    <location>
        <begin position="421"/>
        <end position="658"/>
    </location>
</feature>
<evidence type="ECO:0000313" key="3">
    <source>
        <dbReference type="Proteomes" id="UP001161247"/>
    </source>
</evidence>
<gene>
    <name evidence="2" type="ORF">OLC1_LOCUS3307</name>
</gene>
<keyword evidence="3" id="KW-1185">Reference proteome</keyword>
<name>A0AAV1C9M9_OLDCO</name>
<dbReference type="Proteomes" id="UP001161247">
    <property type="component" value="Chromosome 1"/>
</dbReference>
<feature type="region of interest" description="Disordered" evidence="1">
    <location>
        <begin position="159"/>
        <end position="201"/>
    </location>
</feature>
<feature type="compositionally biased region" description="Polar residues" evidence="1">
    <location>
        <begin position="173"/>
        <end position="191"/>
    </location>
</feature>
<protein>
    <submittedName>
        <fullName evidence="2">OLC1v1026375C1</fullName>
    </submittedName>
</protein>
<feature type="compositionally biased region" description="Polar residues" evidence="1">
    <location>
        <begin position="1143"/>
        <end position="1159"/>
    </location>
</feature>
<organism evidence="2 3">
    <name type="scientific">Oldenlandia corymbosa var. corymbosa</name>
    <dbReference type="NCBI Taxonomy" id="529605"/>
    <lineage>
        <taxon>Eukaryota</taxon>
        <taxon>Viridiplantae</taxon>
        <taxon>Streptophyta</taxon>
        <taxon>Embryophyta</taxon>
        <taxon>Tracheophyta</taxon>
        <taxon>Spermatophyta</taxon>
        <taxon>Magnoliopsida</taxon>
        <taxon>eudicotyledons</taxon>
        <taxon>Gunneridae</taxon>
        <taxon>Pentapetalae</taxon>
        <taxon>asterids</taxon>
        <taxon>lamiids</taxon>
        <taxon>Gentianales</taxon>
        <taxon>Rubiaceae</taxon>
        <taxon>Rubioideae</taxon>
        <taxon>Spermacoceae</taxon>
        <taxon>Hedyotis-Oldenlandia complex</taxon>
        <taxon>Oldenlandia</taxon>
    </lineage>
</organism>
<dbReference type="PANTHER" id="PTHR31115">
    <property type="entry name" value="OS05G0107300 PROTEIN"/>
    <property type="match status" value="1"/>
</dbReference>
<feature type="compositionally biased region" description="Polar residues" evidence="1">
    <location>
        <begin position="492"/>
        <end position="521"/>
    </location>
</feature>
<feature type="compositionally biased region" description="Basic and acidic residues" evidence="1">
    <location>
        <begin position="570"/>
        <end position="580"/>
    </location>
</feature>
<feature type="compositionally biased region" description="Polar residues" evidence="1">
    <location>
        <begin position="395"/>
        <end position="404"/>
    </location>
</feature>
<feature type="region of interest" description="Disordered" evidence="1">
    <location>
        <begin position="1067"/>
        <end position="1098"/>
    </location>
</feature>
<dbReference type="PANTHER" id="PTHR31115:SF2">
    <property type="entry name" value="OS05G0107300 PROTEIN"/>
    <property type="match status" value="1"/>
</dbReference>
<proteinExistence type="predicted"/>
<reference evidence="2" key="1">
    <citation type="submission" date="2023-03" db="EMBL/GenBank/DDBJ databases">
        <authorList>
            <person name="Julca I."/>
        </authorList>
    </citation>
    <scope>NUCLEOTIDE SEQUENCE</scope>
</reference>
<accession>A0AAV1C9M9</accession>
<evidence type="ECO:0000313" key="2">
    <source>
        <dbReference type="EMBL" id="CAI9091359.1"/>
    </source>
</evidence>
<feature type="region of interest" description="Disordered" evidence="1">
    <location>
        <begin position="1123"/>
        <end position="1229"/>
    </location>
</feature>
<feature type="region of interest" description="Disordered" evidence="1">
    <location>
        <begin position="370"/>
        <end position="404"/>
    </location>
</feature>
<feature type="compositionally biased region" description="Polar residues" evidence="1">
    <location>
        <begin position="1172"/>
        <end position="1193"/>
    </location>
</feature>
<sequence>MAGNARFELNSASPDAIFPGNYGQRGGYSGPILDRSGSFRDTSDGRMFSSGKGKARGSGTPTGDQSSLSQCLMLDPIDGIDPKQHRSLELRRVLGFSVGNTMEDSSLGTSHLRNSPPAAIEELKRFRESVADTCIRASGRAKTLDERLHKLTKYCEGTTSKKQQRNELLASDRSGSSNLKLGSQMLRSPSDLSHPKLDDRSKNVVLNKRVRTSVAETRAEGRSNGLPRQPLVISRDRDMVKDGSVNSGIVEEKIRKLPAGGESWDKKMKRKRSVGAVCARPIDSDGEPKRAVHHKLTHEPGLQSSDYQNLRSGGPMVGVNKLDGTLSPAGSSARSTIKIEQDKSVLSRDVNAALNKERILAKGSIKLSNREDSNLVCPSPLSKGKAARAPRSGSAMANSVSNAPRVSAPLESWELAQSINKSASGNGANNRKRALPSGSSSPPITQWGGQRPQKISRTRRANLVSPVSNHEEVQTPSGGCSPSEFGSRLAGNGTNVSLLSKGSPVGAQNTKVKPETVSSPARFSESEESGAGENRLKDKGACSGELEGKGINAHHSGGNPPVVLKKNKFFVKEETSDGTRKQGRSGRGSPFSGASMSPLREKSDGSPTTKPLRNMRPGSDKNGSKSGRPLKKVSDRKGISRLGHSTSGGSPDFTGESDDDREELLACASQAYNFNVQACSSAFWKKVDGLFTSISSEGKSYLSQQLKEAQELHEKLAQTFRHGNSIQGNYLHEDSVCDSLSGARSRSSQNTSESKDLYNIDDSFDTLHGSTMSKRLGLERQSGQSAHVTPMFQRVLSALIEDDIEEYDENEWGRSMSHQSARVVSPVDDDYKHGDMIEFECESTKEIPISSNGHASNLFNHHTSSNYGRKSRLMDSPCDGELLRGDNGFAHPEVEVLVGLSSHGRTGVQSHGNSSNDCQYEQMSLDDKVLLELQSVGLYVETVPDLHDKEDELINQEIINLNKGLYQQVGKKKSCLDKICEAIQGGQDVQGQDLERVAMSKLVEMAYKKLLATRGSLASKNGIPKVSKQVALAFARRTLARCKKFEDTGVSCFDDPALRDVLFAPPPQITEAEPSNGVNKVDGYGNQSDQAFAKNGPILNRGKKKEALLDDFGGVAVRTTSLGGSLLGGAKGKRSDRDRDATMRNSNSKGGRSSLGTSSKGERKNKTKPKQKTAQLSMSGNGLMNKFMETSPQVCPPSAGDIPNNGDRNKKREVGVLSPGNTSLDSGKEKEALEPKMQLHELIEDDLGGHQDLNTFFNFDELLQDQDHDDGGAIGLDIPMDDLGDLPFC</sequence>
<feature type="compositionally biased region" description="Basic and acidic residues" evidence="1">
    <location>
        <begin position="1133"/>
        <end position="1142"/>
    </location>
</feature>
<feature type="region of interest" description="Disordered" evidence="1">
    <location>
        <begin position="29"/>
        <end position="67"/>
    </location>
</feature>